<evidence type="ECO:0000313" key="2">
    <source>
        <dbReference type="Proteomes" id="UP000480178"/>
    </source>
</evidence>
<dbReference type="KEGG" id="rhoz:GXP67_27380"/>
<name>A0A6C0GR73_9BACT</name>
<dbReference type="EMBL" id="CP048222">
    <property type="protein sequence ID" value="QHT70103.1"/>
    <property type="molecule type" value="Genomic_DNA"/>
</dbReference>
<evidence type="ECO:0000313" key="1">
    <source>
        <dbReference type="EMBL" id="QHT70103.1"/>
    </source>
</evidence>
<dbReference type="RefSeq" id="WP_162446086.1">
    <property type="nucleotide sequence ID" value="NZ_CP048222.1"/>
</dbReference>
<reference evidence="1 2" key="1">
    <citation type="submission" date="2020-01" db="EMBL/GenBank/DDBJ databases">
        <authorList>
            <person name="Kim M.K."/>
        </authorList>
    </citation>
    <scope>NUCLEOTIDE SEQUENCE [LARGE SCALE GENOMIC DNA]</scope>
    <source>
        <strain evidence="1 2">172606-1</strain>
    </source>
</reference>
<sequence length="184" mass="21317">MKNLSILFLLLILCSFDGVKLKKTKITKEVSISLPADFVPMTDDDMANKYFTPQKPTAMYTNPDRVVDFGFNQTQTRWRPEDLPLLQKFYKSSIVSLYSKVNFIQETTTIVNKRNFVVFEFISELVDEDPNSLKKGSVVKQYSYMQYTIENNKVLVFNFTCPANLQPRWQEIARQVMGTVKING</sequence>
<gene>
    <name evidence="1" type="ORF">GXP67_27380</name>
</gene>
<dbReference type="Proteomes" id="UP000480178">
    <property type="component" value="Chromosome"/>
</dbReference>
<evidence type="ECO:0008006" key="3">
    <source>
        <dbReference type="Google" id="ProtNLM"/>
    </source>
</evidence>
<protein>
    <recommendedName>
        <fullName evidence="3">DUF1795 domain-containing protein</fullName>
    </recommendedName>
</protein>
<proteinExistence type="predicted"/>
<accession>A0A6C0GR73</accession>
<organism evidence="1 2">
    <name type="scientific">Rhodocytophaga rosea</name>
    <dbReference type="NCBI Taxonomy" id="2704465"/>
    <lineage>
        <taxon>Bacteria</taxon>
        <taxon>Pseudomonadati</taxon>
        <taxon>Bacteroidota</taxon>
        <taxon>Cytophagia</taxon>
        <taxon>Cytophagales</taxon>
        <taxon>Rhodocytophagaceae</taxon>
        <taxon>Rhodocytophaga</taxon>
    </lineage>
</organism>
<keyword evidence="2" id="KW-1185">Reference proteome</keyword>
<dbReference type="AlphaFoldDB" id="A0A6C0GR73"/>